<reference evidence="1" key="1">
    <citation type="submission" date="2022-12" db="EMBL/GenBank/DDBJ databases">
        <authorList>
            <person name="Krivoruchko A.V."/>
            <person name="Elkin A."/>
        </authorList>
    </citation>
    <scope>NUCLEOTIDE SEQUENCE</scope>
    <source>
        <strain evidence="1">IEGM 249</strain>
    </source>
</reference>
<evidence type="ECO:0000313" key="1">
    <source>
        <dbReference type="EMBL" id="MCZ4588319.1"/>
    </source>
</evidence>
<proteinExistence type="predicted"/>
<dbReference type="AlphaFoldDB" id="A0AAX3Y526"/>
<name>A0AAX3Y526_RHOOP</name>
<accession>A0AAX3Y526</accession>
<dbReference type="RefSeq" id="WP_269592230.1">
    <property type="nucleotide sequence ID" value="NZ_CP130953.1"/>
</dbReference>
<evidence type="ECO:0000313" key="2">
    <source>
        <dbReference type="EMBL" id="WLF44442.1"/>
    </source>
</evidence>
<dbReference type="Proteomes" id="UP001231166">
    <property type="component" value="Chromosome"/>
</dbReference>
<protein>
    <submittedName>
        <fullName evidence="2">Uncharacterized protein</fullName>
    </submittedName>
</protein>
<dbReference type="EMBL" id="JAPWIS010000021">
    <property type="protein sequence ID" value="MCZ4588319.1"/>
    <property type="molecule type" value="Genomic_DNA"/>
</dbReference>
<organism evidence="2 4">
    <name type="scientific">Rhodococcus opacus</name>
    <name type="common">Nocardia opaca</name>
    <dbReference type="NCBI Taxonomy" id="37919"/>
    <lineage>
        <taxon>Bacteria</taxon>
        <taxon>Bacillati</taxon>
        <taxon>Actinomycetota</taxon>
        <taxon>Actinomycetes</taxon>
        <taxon>Mycobacteriales</taxon>
        <taxon>Nocardiaceae</taxon>
        <taxon>Rhodococcus</taxon>
    </lineage>
</organism>
<evidence type="ECO:0000313" key="4">
    <source>
        <dbReference type="Proteomes" id="UP001231166"/>
    </source>
</evidence>
<dbReference type="Proteomes" id="UP001066327">
    <property type="component" value="Unassembled WGS sequence"/>
</dbReference>
<gene>
    <name evidence="1" type="ORF">O4328_32425</name>
    <name evidence="2" type="ORF">Q5707_20990</name>
</gene>
<reference evidence="2" key="2">
    <citation type="submission" date="2023-07" db="EMBL/GenBank/DDBJ databases">
        <title>Genomic analysis of Rhodococcus opacus VOC-14 with glycol ethers degradation activity.</title>
        <authorList>
            <person name="Narkevich D.A."/>
            <person name="Hlushen A.M."/>
            <person name="Akhremchuk A.E."/>
            <person name="Sikolenko M.A."/>
            <person name="Valentovich L.N."/>
        </authorList>
    </citation>
    <scope>NUCLEOTIDE SEQUENCE</scope>
    <source>
        <strain evidence="2">VOC-14</strain>
    </source>
</reference>
<evidence type="ECO:0000313" key="3">
    <source>
        <dbReference type="Proteomes" id="UP001066327"/>
    </source>
</evidence>
<keyword evidence="3" id="KW-1185">Reference proteome</keyword>
<sequence length="71" mass="7303">MFEQAGDVGQGGVGAATRLDPGAVVLGAEVNRRRLLCSDGRAVIRGVVVAQSPDSAARGVLRRNAGLPYID</sequence>
<dbReference type="EMBL" id="CP130953">
    <property type="protein sequence ID" value="WLF44442.1"/>
    <property type="molecule type" value="Genomic_DNA"/>
</dbReference>